<keyword evidence="2" id="KW-1185">Reference proteome</keyword>
<sequence length="292" mass="31135">MVTQATRYRLDPALAVLCRPDGAAQIGWDPRRAVLVRTETQLRSAALVSVLRHLQGGASVADLRNHLRNHVQSTVDDGLDSTIDDLVGELVAAGIVTPEPTPTPSAQRKTRSAGIRIHGPGPLAQLLRDGLSHSGARVTCTSSAGIVVDRTQTDLVVLTDHQVVDPRLARELTRDRIAHLPVRVRDGRGLVGPLVIPGMTSCLNCADLHRADRDPAWPALAAQLRDRIGLADRSTLLATSALALRQVDAVIEAVAGGPRPPKPAALATTLEVDVAAGSILSRRWRRHPACSC</sequence>
<dbReference type="RefSeq" id="WP_090590698.1">
    <property type="nucleotide sequence ID" value="NZ_CP104302.1"/>
</dbReference>
<dbReference type="EMBL" id="PDCN02000007">
    <property type="protein sequence ID" value="PIB75924.1"/>
    <property type="molecule type" value="Genomic_DNA"/>
</dbReference>
<dbReference type="Gene3D" id="3.40.50.720">
    <property type="entry name" value="NAD(P)-binding Rossmann-like Domain"/>
    <property type="match status" value="1"/>
</dbReference>
<evidence type="ECO:0000313" key="2">
    <source>
        <dbReference type="Proteomes" id="UP000230551"/>
    </source>
</evidence>
<dbReference type="OrthoDB" id="4426339at2"/>
<gene>
    <name evidence="1" type="ORF">CQY22_007685</name>
</gene>
<dbReference type="Proteomes" id="UP000230551">
    <property type="component" value="Unassembled WGS sequence"/>
</dbReference>
<organism evidence="1 2">
    <name type="scientific">Mycolicibacterium brumae</name>
    <dbReference type="NCBI Taxonomy" id="85968"/>
    <lineage>
        <taxon>Bacteria</taxon>
        <taxon>Bacillati</taxon>
        <taxon>Actinomycetota</taxon>
        <taxon>Actinomycetes</taxon>
        <taxon>Mycobacteriales</taxon>
        <taxon>Mycobacteriaceae</taxon>
        <taxon>Mycolicibacterium</taxon>
    </lineage>
</organism>
<dbReference type="STRING" id="85968.GCA_900073015_02911"/>
<comment type="caution">
    <text evidence="1">The sequence shown here is derived from an EMBL/GenBank/DDBJ whole genome shotgun (WGS) entry which is preliminary data.</text>
</comment>
<dbReference type="AlphaFoldDB" id="A0A2G5PDE0"/>
<reference evidence="1 2" key="1">
    <citation type="journal article" date="2017" name="Infect. Genet. Evol.">
        <title>The new phylogeny of the genus Mycobacterium: The old and the news.</title>
        <authorList>
            <person name="Tortoli E."/>
            <person name="Fedrizzi T."/>
            <person name="Meehan C.J."/>
            <person name="Trovato A."/>
            <person name="Grottola A."/>
            <person name="Giacobazzi E."/>
            <person name="Serpini G.F."/>
            <person name="Tagliazucchi S."/>
            <person name="Fabio A."/>
            <person name="Bettua C."/>
            <person name="Bertorelli R."/>
            <person name="Frascaro F."/>
            <person name="De Sanctis V."/>
            <person name="Pecorari M."/>
            <person name="Jousson O."/>
            <person name="Segata N."/>
            <person name="Cirillo D.M."/>
        </authorList>
    </citation>
    <scope>NUCLEOTIDE SEQUENCE [LARGE SCALE GENOMIC DNA]</scope>
    <source>
        <strain evidence="1 2">CIP1034565</strain>
    </source>
</reference>
<accession>A0A2G5PDE0</accession>
<proteinExistence type="predicted"/>
<protein>
    <submittedName>
        <fullName evidence="1">Cyclodehydratase</fullName>
    </submittedName>
</protein>
<evidence type="ECO:0000313" key="1">
    <source>
        <dbReference type="EMBL" id="PIB75924.1"/>
    </source>
</evidence>
<name>A0A2G5PDE0_9MYCO</name>